<dbReference type="Gramene" id="ONIVA06G24880.1">
    <property type="protein sequence ID" value="ONIVA06G24880.1"/>
    <property type="gene ID" value="ONIVA06G24880"/>
</dbReference>
<reference evidence="2" key="2">
    <citation type="submission" date="2018-04" db="EMBL/GenBank/DDBJ databases">
        <title>OnivRS2 (Oryza nivara Reference Sequence Version 2).</title>
        <authorList>
            <person name="Zhang J."/>
            <person name="Kudrna D."/>
            <person name="Lee S."/>
            <person name="Talag J."/>
            <person name="Rajasekar S."/>
            <person name="Welchert J."/>
            <person name="Hsing Y.-I."/>
            <person name="Wing R.A."/>
        </authorList>
    </citation>
    <scope>NUCLEOTIDE SEQUENCE [LARGE SCALE GENOMIC DNA]</scope>
    <source>
        <strain evidence="2">SL10</strain>
    </source>
</reference>
<evidence type="ECO:0000256" key="1">
    <source>
        <dbReference type="SAM" id="MobiDB-lite"/>
    </source>
</evidence>
<feature type="region of interest" description="Disordered" evidence="1">
    <location>
        <begin position="135"/>
        <end position="155"/>
    </location>
</feature>
<dbReference type="Proteomes" id="UP000006591">
    <property type="component" value="Chromosome 6"/>
</dbReference>
<organism evidence="2">
    <name type="scientific">Oryza nivara</name>
    <name type="common">Indian wild rice</name>
    <name type="synonym">Oryza sativa f. spontanea</name>
    <dbReference type="NCBI Taxonomy" id="4536"/>
    <lineage>
        <taxon>Eukaryota</taxon>
        <taxon>Viridiplantae</taxon>
        <taxon>Streptophyta</taxon>
        <taxon>Embryophyta</taxon>
        <taxon>Tracheophyta</taxon>
        <taxon>Spermatophyta</taxon>
        <taxon>Magnoliopsida</taxon>
        <taxon>Liliopsida</taxon>
        <taxon>Poales</taxon>
        <taxon>Poaceae</taxon>
        <taxon>BOP clade</taxon>
        <taxon>Oryzoideae</taxon>
        <taxon>Oryzeae</taxon>
        <taxon>Oryzinae</taxon>
        <taxon>Oryza</taxon>
    </lineage>
</organism>
<dbReference type="OMA" id="CFESVAN"/>
<evidence type="ECO:0000313" key="2">
    <source>
        <dbReference type="EnsemblPlants" id="ONIVA06G24880.1"/>
    </source>
</evidence>
<dbReference type="EnsemblPlants" id="ONIVA06G24880.1">
    <property type="protein sequence ID" value="ONIVA06G24880.1"/>
    <property type="gene ID" value="ONIVA06G24880"/>
</dbReference>
<keyword evidence="3" id="KW-1185">Reference proteome</keyword>
<name>A0A0E0HTH9_ORYNI</name>
<reference evidence="2" key="1">
    <citation type="submission" date="2015-04" db="UniProtKB">
        <authorList>
            <consortium name="EnsemblPlants"/>
        </authorList>
    </citation>
    <scope>IDENTIFICATION</scope>
    <source>
        <strain evidence="2">SL10</strain>
    </source>
</reference>
<sequence>MVDPSERRSVASTFLLNQLRGRPAAKALGCASWRLGRGGTLARSLPSPTATTTLLLISPTSSASLLSPIQSDDPTPRPRLLYGYNVKTRKIPMRCYGRKRPWKRASFYGRVRNVNEGVIVAELVEQDGVRSSCRHGKEKLAGGSKMTTHGLGGTERHGMKQFTSLVACFESVAN</sequence>
<dbReference type="AlphaFoldDB" id="A0A0E0HTH9"/>
<protein>
    <submittedName>
        <fullName evidence="2">Uncharacterized protein</fullName>
    </submittedName>
</protein>
<accession>A0A0E0HTH9</accession>
<proteinExistence type="predicted"/>
<dbReference type="HOGENOM" id="CLU_1542535_0_0_1"/>
<evidence type="ECO:0000313" key="3">
    <source>
        <dbReference type="Proteomes" id="UP000006591"/>
    </source>
</evidence>